<name>I1BUY0_RHIO9</name>
<feature type="compositionally biased region" description="Basic and acidic residues" evidence="1">
    <location>
        <begin position="23"/>
        <end position="36"/>
    </location>
</feature>
<evidence type="ECO:0000313" key="3">
    <source>
        <dbReference type="Proteomes" id="UP000009138"/>
    </source>
</evidence>
<accession>I1BUY0</accession>
<evidence type="ECO:0000256" key="1">
    <source>
        <dbReference type="SAM" id="MobiDB-lite"/>
    </source>
</evidence>
<dbReference type="EMBL" id="CH476734">
    <property type="protein sequence ID" value="EIE80010.1"/>
    <property type="molecule type" value="Genomic_DNA"/>
</dbReference>
<dbReference type="GeneID" id="93611686"/>
<proteinExistence type="predicted"/>
<dbReference type="VEuPathDB" id="FungiDB:RO3G_04715"/>
<feature type="region of interest" description="Disordered" evidence="1">
    <location>
        <begin position="23"/>
        <end position="96"/>
    </location>
</feature>
<keyword evidence="3" id="KW-1185">Reference proteome</keyword>
<reference evidence="2 3" key="1">
    <citation type="journal article" date="2009" name="PLoS Genet.">
        <title>Genomic analysis of the basal lineage fungus Rhizopus oryzae reveals a whole-genome duplication.</title>
        <authorList>
            <person name="Ma L.-J."/>
            <person name="Ibrahim A.S."/>
            <person name="Skory C."/>
            <person name="Grabherr M.G."/>
            <person name="Burger G."/>
            <person name="Butler M."/>
            <person name="Elias M."/>
            <person name="Idnurm A."/>
            <person name="Lang B.F."/>
            <person name="Sone T."/>
            <person name="Abe A."/>
            <person name="Calvo S.E."/>
            <person name="Corrochano L.M."/>
            <person name="Engels R."/>
            <person name="Fu J."/>
            <person name="Hansberg W."/>
            <person name="Kim J.-M."/>
            <person name="Kodira C.D."/>
            <person name="Koehrsen M.J."/>
            <person name="Liu B."/>
            <person name="Miranda-Saavedra D."/>
            <person name="O'Leary S."/>
            <person name="Ortiz-Castellanos L."/>
            <person name="Poulter R."/>
            <person name="Rodriguez-Romero J."/>
            <person name="Ruiz-Herrera J."/>
            <person name="Shen Y.-Q."/>
            <person name="Zeng Q."/>
            <person name="Galagan J."/>
            <person name="Birren B.W."/>
            <person name="Cuomo C.A."/>
            <person name="Wickes B.L."/>
        </authorList>
    </citation>
    <scope>NUCLEOTIDE SEQUENCE [LARGE SCALE GENOMIC DNA]</scope>
    <source>
        <strain evidence="3">RA 99-880 / ATCC MYA-4621 / FGSC 9543 / NRRL 43880</strain>
    </source>
</reference>
<dbReference type="RefSeq" id="XP_067515406.1">
    <property type="nucleotide sequence ID" value="XM_067659305.1"/>
</dbReference>
<gene>
    <name evidence="2" type="ORF">RO3G_04715</name>
</gene>
<evidence type="ECO:0000313" key="2">
    <source>
        <dbReference type="EMBL" id="EIE80010.1"/>
    </source>
</evidence>
<organism evidence="2 3">
    <name type="scientific">Rhizopus delemar (strain RA 99-880 / ATCC MYA-4621 / FGSC 9543 / NRRL 43880)</name>
    <name type="common">Mucormycosis agent</name>
    <name type="synonym">Rhizopus arrhizus var. delemar</name>
    <dbReference type="NCBI Taxonomy" id="246409"/>
    <lineage>
        <taxon>Eukaryota</taxon>
        <taxon>Fungi</taxon>
        <taxon>Fungi incertae sedis</taxon>
        <taxon>Mucoromycota</taxon>
        <taxon>Mucoromycotina</taxon>
        <taxon>Mucoromycetes</taxon>
        <taxon>Mucorales</taxon>
        <taxon>Mucorineae</taxon>
        <taxon>Rhizopodaceae</taxon>
        <taxon>Rhizopus</taxon>
    </lineage>
</organism>
<dbReference type="AlphaFoldDB" id="I1BUY0"/>
<dbReference type="InParanoid" id="I1BUY0"/>
<protein>
    <submittedName>
        <fullName evidence="2">Uncharacterized protein</fullName>
    </submittedName>
</protein>
<sequence length="126" mass="13822">MALNTTLQSKVARCSLGRPWHELMTEPSARDHRQTAHDQGLSPDPGCVRWRPIEQGRDEDEQMGNILDDPQPEDPSLVSPTSPFGGSKVAGSAQAPLDRLTWPSTLDTAVKEIRCSDSSSLSTRKK</sequence>
<dbReference type="Proteomes" id="UP000009138">
    <property type="component" value="Unassembled WGS sequence"/>
</dbReference>